<dbReference type="PROSITE" id="PS51118">
    <property type="entry name" value="HTH_HXLR"/>
    <property type="match status" value="1"/>
</dbReference>
<dbReference type="GO" id="GO:0003677">
    <property type="term" value="F:DNA binding"/>
    <property type="evidence" value="ECO:0007669"/>
    <property type="project" value="UniProtKB-KW"/>
</dbReference>
<gene>
    <name evidence="5" type="primary">hxlR</name>
    <name evidence="5" type="ORF">ERS450000_01304</name>
</gene>
<keyword evidence="1" id="KW-0805">Transcription regulation</keyword>
<dbReference type="InterPro" id="IPR002577">
    <property type="entry name" value="HTH_HxlR"/>
</dbReference>
<keyword evidence="3" id="KW-0804">Transcription</keyword>
<dbReference type="RefSeq" id="WP_060591185.1">
    <property type="nucleotide sequence ID" value="NZ_CP031418.1"/>
</dbReference>
<evidence type="ECO:0000259" key="4">
    <source>
        <dbReference type="PROSITE" id="PS51118"/>
    </source>
</evidence>
<sequence>MRETNLARMDCSIARTAEIIGDRWTLMIVRSMFAFKGLHRFEELRAELGVARNILSDRLGLLIEHGIVEQRPYSDRPPRYEYHLTAAGKDLLPVILALLRWGDTHLMGDDGPPVILQHTECGHDMVPYLACSHCHQPVAPRTVLGRDAPARPRPPRTAP</sequence>
<protein>
    <submittedName>
        <fullName evidence="5">HTH-type transcriptional activator hxlR</fullName>
    </submittedName>
</protein>
<dbReference type="InterPro" id="IPR036388">
    <property type="entry name" value="WH-like_DNA-bd_sf"/>
</dbReference>
<proteinExistence type="predicted"/>
<evidence type="ECO:0000256" key="1">
    <source>
        <dbReference type="ARBA" id="ARBA00023015"/>
    </source>
</evidence>
<evidence type="ECO:0000313" key="5">
    <source>
        <dbReference type="EMBL" id="CRY75388.1"/>
    </source>
</evidence>
<dbReference type="KEGG" id="nfr:ERS450000_01304"/>
<dbReference type="Gene3D" id="1.10.10.10">
    <property type="entry name" value="Winged helix-like DNA-binding domain superfamily/Winged helix DNA-binding domain"/>
    <property type="match status" value="1"/>
</dbReference>
<evidence type="ECO:0000256" key="3">
    <source>
        <dbReference type="ARBA" id="ARBA00023163"/>
    </source>
</evidence>
<evidence type="ECO:0000256" key="2">
    <source>
        <dbReference type="ARBA" id="ARBA00023125"/>
    </source>
</evidence>
<dbReference type="PANTHER" id="PTHR33204">
    <property type="entry name" value="TRANSCRIPTIONAL REGULATOR, MARR FAMILY"/>
    <property type="match status" value="1"/>
</dbReference>
<dbReference type="Proteomes" id="UP000057820">
    <property type="component" value="Chromosome 1"/>
</dbReference>
<feature type="domain" description="HTH hxlR-type" evidence="4">
    <location>
        <begin position="11"/>
        <end position="110"/>
    </location>
</feature>
<dbReference type="Pfam" id="PF01638">
    <property type="entry name" value="HxlR"/>
    <property type="match status" value="1"/>
</dbReference>
<organism evidence="5 6">
    <name type="scientific">Nocardia farcinica</name>
    <dbReference type="NCBI Taxonomy" id="37329"/>
    <lineage>
        <taxon>Bacteria</taxon>
        <taxon>Bacillati</taxon>
        <taxon>Actinomycetota</taxon>
        <taxon>Actinomycetes</taxon>
        <taxon>Mycobacteriales</taxon>
        <taxon>Nocardiaceae</taxon>
        <taxon>Nocardia</taxon>
    </lineage>
</organism>
<accession>A0A0H5NIN8</accession>
<dbReference type="SUPFAM" id="SSF46785">
    <property type="entry name" value="Winged helix' DNA-binding domain"/>
    <property type="match status" value="1"/>
</dbReference>
<keyword evidence="2" id="KW-0238">DNA-binding</keyword>
<dbReference type="AlphaFoldDB" id="A0A0H5NIN8"/>
<dbReference type="InterPro" id="IPR036390">
    <property type="entry name" value="WH_DNA-bd_sf"/>
</dbReference>
<dbReference type="EMBL" id="LN868938">
    <property type="protein sequence ID" value="CRY75388.1"/>
    <property type="molecule type" value="Genomic_DNA"/>
</dbReference>
<evidence type="ECO:0000313" key="6">
    <source>
        <dbReference type="Proteomes" id="UP000057820"/>
    </source>
</evidence>
<name>A0A0H5NIN8_NOCFR</name>
<dbReference type="PANTHER" id="PTHR33204:SF18">
    <property type="entry name" value="TRANSCRIPTIONAL REGULATORY PROTEIN"/>
    <property type="match status" value="1"/>
</dbReference>
<reference evidence="6" key="1">
    <citation type="submission" date="2015-03" db="EMBL/GenBank/DDBJ databases">
        <authorList>
            <consortium name="Pathogen Informatics"/>
        </authorList>
    </citation>
    <scope>NUCLEOTIDE SEQUENCE [LARGE SCALE GENOMIC DNA]</scope>
    <source>
        <strain evidence="6">NCTC11134</strain>
    </source>
</reference>